<organism evidence="2 3">
    <name type="scientific">Teladorsagia circumcincta</name>
    <name type="common">Brown stomach worm</name>
    <name type="synonym">Ostertagia circumcincta</name>
    <dbReference type="NCBI Taxonomy" id="45464"/>
    <lineage>
        <taxon>Eukaryota</taxon>
        <taxon>Metazoa</taxon>
        <taxon>Ecdysozoa</taxon>
        <taxon>Nematoda</taxon>
        <taxon>Chromadorea</taxon>
        <taxon>Rhabditida</taxon>
        <taxon>Rhabditina</taxon>
        <taxon>Rhabditomorpha</taxon>
        <taxon>Strongyloidea</taxon>
        <taxon>Trichostrongylidae</taxon>
        <taxon>Teladorsagia</taxon>
    </lineage>
</organism>
<sequence length="97" mass="10746">MTCSWWGSLPITQLTVLAELMSVNVSENQRKPAEDESAYSGRSTYAIYEQPTAQFATNQESEAVADNVGAVPADRTRNFTVRTGFVEVSAFLWHISI</sequence>
<evidence type="ECO:0000313" key="2">
    <source>
        <dbReference type="EMBL" id="PIO68607.1"/>
    </source>
</evidence>
<reference evidence="2 3" key="1">
    <citation type="submission" date="2015-09" db="EMBL/GenBank/DDBJ databases">
        <title>Draft genome of the parasitic nematode Teladorsagia circumcincta isolate WARC Sus (inbred).</title>
        <authorList>
            <person name="Mitreva M."/>
        </authorList>
    </citation>
    <scope>NUCLEOTIDE SEQUENCE [LARGE SCALE GENOMIC DNA]</scope>
    <source>
        <strain evidence="2 3">S</strain>
    </source>
</reference>
<feature type="chain" id="PRO_5013742220" evidence="1">
    <location>
        <begin position="19"/>
        <end position="97"/>
    </location>
</feature>
<accession>A0A2G9UEF3</accession>
<name>A0A2G9UEF3_TELCI</name>
<gene>
    <name evidence="2" type="ORF">TELCIR_09594</name>
</gene>
<feature type="signal peptide" evidence="1">
    <location>
        <begin position="1"/>
        <end position="18"/>
    </location>
</feature>
<evidence type="ECO:0000313" key="3">
    <source>
        <dbReference type="Proteomes" id="UP000230423"/>
    </source>
</evidence>
<keyword evidence="1" id="KW-0732">Signal</keyword>
<dbReference type="Proteomes" id="UP000230423">
    <property type="component" value="Unassembled WGS sequence"/>
</dbReference>
<evidence type="ECO:0000256" key="1">
    <source>
        <dbReference type="SAM" id="SignalP"/>
    </source>
</evidence>
<keyword evidence="3" id="KW-1185">Reference proteome</keyword>
<dbReference type="AlphaFoldDB" id="A0A2G9UEF3"/>
<protein>
    <submittedName>
        <fullName evidence="2">Uncharacterized protein</fullName>
    </submittedName>
</protein>
<proteinExistence type="predicted"/>
<dbReference type="EMBL" id="KZ347021">
    <property type="protein sequence ID" value="PIO68607.1"/>
    <property type="molecule type" value="Genomic_DNA"/>
</dbReference>